<sequence>MEKRKKQTGKLISPNGLDISKSYMLDAQQMVGVCTVRFRGKVHKVEKDPAAGGWDNMTFTPYFITSIR</sequence>
<reference evidence="1" key="1">
    <citation type="journal article" date="2019" name="Sci. Rep.">
        <title>Draft genome of Tanacetum cinerariifolium, the natural source of mosquito coil.</title>
        <authorList>
            <person name="Yamashiro T."/>
            <person name="Shiraishi A."/>
            <person name="Satake H."/>
            <person name="Nakayama K."/>
        </authorList>
    </citation>
    <scope>NUCLEOTIDE SEQUENCE</scope>
</reference>
<name>A0A6L2KVN2_TANCI</name>
<dbReference type="EMBL" id="BKCJ010003211">
    <property type="protein sequence ID" value="GEU53683.1"/>
    <property type="molecule type" value="Genomic_DNA"/>
</dbReference>
<proteinExistence type="predicted"/>
<evidence type="ECO:0000313" key="1">
    <source>
        <dbReference type="EMBL" id="GEU53683.1"/>
    </source>
</evidence>
<comment type="caution">
    <text evidence="1">The sequence shown here is derived from an EMBL/GenBank/DDBJ whole genome shotgun (WGS) entry which is preliminary data.</text>
</comment>
<accession>A0A6L2KVN2</accession>
<gene>
    <name evidence="1" type="ORF">Tci_025661</name>
</gene>
<dbReference type="AlphaFoldDB" id="A0A6L2KVN2"/>
<organism evidence="1">
    <name type="scientific">Tanacetum cinerariifolium</name>
    <name type="common">Dalmatian daisy</name>
    <name type="synonym">Chrysanthemum cinerariifolium</name>
    <dbReference type="NCBI Taxonomy" id="118510"/>
    <lineage>
        <taxon>Eukaryota</taxon>
        <taxon>Viridiplantae</taxon>
        <taxon>Streptophyta</taxon>
        <taxon>Embryophyta</taxon>
        <taxon>Tracheophyta</taxon>
        <taxon>Spermatophyta</taxon>
        <taxon>Magnoliopsida</taxon>
        <taxon>eudicotyledons</taxon>
        <taxon>Gunneridae</taxon>
        <taxon>Pentapetalae</taxon>
        <taxon>asterids</taxon>
        <taxon>campanulids</taxon>
        <taxon>Asterales</taxon>
        <taxon>Asteraceae</taxon>
        <taxon>Asteroideae</taxon>
        <taxon>Anthemideae</taxon>
        <taxon>Anthemidinae</taxon>
        <taxon>Tanacetum</taxon>
    </lineage>
</organism>
<protein>
    <submittedName>
        <fullName evidence="1">Uncharacterized protein</fullName>
    </submittedName>
</protein>